<feature type="region of interest" description="Disordered" evidence="1">
    <location>
        <begin position="70"/>
        <end position="93"/>
    </location>
</feature>
<organism evidence="3 4">
    <name type="scientific">Friedmanniomyces simplex</name>
    <dbReference type="NCBI Taxonomy" id="329884"/>
    <lineage>
        <taxon>Eukaryota</taxon>
        <taxon>Fungi</taxon>
        <taxon>Dikarya</taxon>
        <taxon>Ascomycota</taxon>
        <taxon>Pezizomycotina</taxon>
        <taxon>Dothideomycetes</taxon>
        <taxon>Dothideomycetidae</taxon>
        <taxon>Mycosphaerellales</taxon>
        <taxon>Teratosphaeriaceae</taxon>
        <taxon>Friedmanniomyces</taxon>
    </lineage>
</organism>
<proteinExistence type="predicted"/>
<sequence>MRPPTSFLLLLFCLCSFLTAAAAASAKPIRHTHGQAVESPGRWKGQRQQPLTSDGARTPAAAAYHWEAPHLPSKPYQPSQPNQPSRHSSHLDAAPNSVGMLFTTANHNDDDARDVLHVWLPLGKRVFTRDEPYLPLHPVTARITTMIRSTPRIATPEHLEKILCRIYPRYNLTAEELEGDLGDEGPLALEVRRRDGLVHLAGLSKRVWREVEAYECS</sequence>
<keyword evidence="4" id="KW-1185">Reference proteome</keyword>
<dbReference type="AlphaFoldDB" id="A0A4V5NGT1"/>
<reference evidence="3 4" key="1">
    <citation type="submission" date="2017-03" db="EMBL/GenBank/DDBJ databases">
        <title>Genomes of endolithic fungi from Antarctica.</title>
        <authorList>
            <person name="Coleine C."/>
            <person name="Masonjones S."/>
            <person name="Stajich J.E."/>
        </authorList>
    </citation>
    <scope>NUCLEOTIDE SEQUENCE [LARGE SCALE GENOMIC DNA]</scope>
    <source>
        <strain evidence="3 4">CCFEE 5184</strain>
    </source>
</reference>
<dbReference type="OrthoDB" id="3650120at2759"/>
<gene>
    <name evidence="3" type="ORF">B0A55_04871</name>
</gene>
<feature type="chain" id="PRO_5020253149" evidence="2">
    <location>
        <begin position="24"/>
        <end position="217"/>
    </location>
</feature>
<accession>A0A4V5NGT1</accession>
<comment type="caution">
    <text evidence="3">The sequence shown here is derived from an EMBL/GenBank/DDBJ whole genome shotgun (WGS) entry which is preliminary data.</text>
</comment>
<feature type="compositionally biased region" description="Polar residues" evidence="1">
    <location>
        <begin position="76"/>
        <end position="86"/>
    </location>
</feature>
<name>A0A4V5NGT1_9PEZI</name>
<feature type="signal peptide" evidence="2">
    <location>
        <begin position="1"/>
        <end position="23"/>
    </location>
</feature>
<evidence type="ECO:0000313" key="4">
    <source>
        <dbReference type="Proteomes" id="UP000309340"/>
    </source>
</evidence>
<dbReference type="EMBL" id="NAJQ01000193">
    <property type="protein sequence ID" value="TKA75449.1"/>
    <property type="molecule type" value="Genomic_DNA"/>
</dbReference>
<evidence type="ECO:0000256" key="2">
    <source>
        <dbReference type="SAM" id="SignalP"/>
    </source>
</evidence>
<dbReference type="Proteomes" id="UP000309340">
    <property type="component" value="Unassembled WGS sequence"/>
</dbReference>
<protein>
    <submittedName>
        <fullName evidence="3">Uncharacterized protein</fullName>
    </submittedName>
</protein>
<feature type="region of interest" description="Disordered" evidence="1">
    <location>
        <begin position="33"/>
        <end position="58"/>
    </location>
</feature>
<evidence type="ECO:0000256" key="1">
    <source>
        <dbReference type="SAM" id="MobiDB-lite"/>
    </source>
</evidence>
<keyword evidence="2" id="KW-0732">Signal</keyword>
<evidence type="ECO:0000313" key="3">
    <source>
        <dbReference type="EMBL" id="TKA75449.1"/>
    </source>
</evidence>